<sequence length="46" mass="5300">MSRNHKQHLKTGMTVCISLALKMSDFTTEGATEIVQNYYVKKIRNL</sequence>
<protein>
    <submittedName>
        <fullName evidence="1">Uncharacterized protein</fullName>
    </submittedName>
</protein>
<organism evidence="1">
    <name type="scientific">marine metagenome</name>
    <dbReference type="NCBI Taxonomy" id="408172"/>
    <lineage>
        <taxon>unclassified sequences</taxon>
        <taxon>metagenomes</taxon>
        <taxon>ecological metagenomes</taxon>
    </lineage>
</organism>
<reference evidence="1" key="1">
    <citation type="submission" date="2018-05" db="EMBL/GenBank/DDBJ databases">
        <authorList>
            <person name="Lanie J.A."/>
            <person name="Ng W.-L."/>
            <person name="Kazmierczak K.M."/>
            <person name="Andrzejewski T.M."/>
            <person name="Davidsen T.M."/>
            <person name="Wayne K.J."/>
            <person name="Tettelin H."/>
            <person name="Glass J.I."/>
            <person name="Rusch D."/>
            <person name="Podicherti R."/>
            <person name="Tsui H.-C.T."/>
            <person name="Winkler M.E."/>
        </authorList>
    </citation>
    <scope>NUCLEOTIDE SEQUENCE</scope>
</reference>
<proteinExistence type="predicted"/>
<evidence type="ECO:0000313" key="1">
    <source>
        <dbReference type="EMBL" id="SVD71218.1"/>
    </source>
</evidence>
<dbReference type="AlphaFoldDB" id="A0A382XLN9"/>
<gene>
    <name evidence="1" type="ORF">METZ01_LOCUS424072</name>
</gene>
<accession>A0A382XLN9</accession>
<name>A0A382XLN9_9ZZZZ</name>
<dbReference type="EMBL" id="UINC01168266">
    <property type="protein sequence ID" value="SVD71218.1"/>
    <property type="molecule type" value="Genomic_DNA"/>
</dbReference>